<dbReference type="AlphaFoldDB" id="A0A9N8Z4W1"/>
<dbReference type="InterPro" id="IPR050219">
    <property type="entry name" value="DnaG_primase"/>
</dbReference>
<sequence>MARKFKDKKVGEKFKHTSPMQTTDIEKIVLNCGVGQAVGNKQFLDNTEKALMQIAGGQKPVLTQARNSITTFKLREGMLIGLSAKKFDQWGNYNVGINDLSIFPTVPYDLTFKNQGLQITIVFKSNSSCTISSKQLTNLLFQQKNDNFSSADLLTTNLVLITSDNRTSDFFAEKQLIFPLANEEDKIVAFASRKIEVGEASEGKYKYLPSYQYYHKSALLYNYLGAKKSREEEVYLVEGFFDVISLVEKGVENCVAMLGTNLAEEQIKLLTSLQKKLVLFLDGDKAGKEATINALVKLLLREVDCEAIKGNYEGDPDEICRQYDKEAIQDFLKKREKPYLFVLDYYFSK</sequence>
<dbReference type="PANTHER" id="PTHR30313">
    <property type="entry name" value="DNA PRIMASE"/>
    <property type="match status" value="1"/>
</dbReference>
<dbReference type="Pfam" id="PF13155">
    <property type="entry name" value="Toprim_2"/>
    <property type="match status" value="1"/>
</dbReference>
<dbReference type="Gene3D" id="3.30.1440.10">
    <property type="match status" value="2"/>
</dbReference>
<feature type="domain" description="Toprim" evidence="1">
    <location>
        <begin position="232"/>
        <end position="315"/>
    </location>
</feature>
<dbReference type="InterPro" id="IPR013264">
    <property type="entry name" value="DNAG_N"/>
</dbReference>
<dbReference type="Pfam" id="PF00281">
    <property type="entry name" value="Ribosomal_L5"/>
    <property type="match status" value="1"/>
</dbReference>
<dbReference type="PANTHER" id="PTHR30313:SF2">
    <property type="entry name" value="DNA PRIMASE"/>
    <property type="match status" value="1"/>
</dbReference>
<comment type="caution">
    <text evidence="2">The sequence shown here is derived from an EMBL/GenBank/DDBJ whole genome shotgun (WGS) entry which is preliminary data.</text>
</comment>
<accession>A0A9N8Z4W1</accession>
<dbReference type="Pfam" id="PF08275">
    <property type="entry name" value="DNAG_N"/>
    <property type="match status" value="1"/>
</dbReference>
<dbReference type="Pfam" id="PF00673">
    <property type="entry name" value="Ribosomal_L5_C"/>
    <property type="match status" value="1"/>
</dbReference>
<dbReference type="EMBL" id="CAJVPS010000323">
    <property type="protein sequence ID" value="CAG8476591.1"/>
    <property type="molecule type" value="Genomic_DNA"/>
</dbReference>
<proteinExistence type="predicted"/>
<gene>
    <name evidence="2" type="ORF">ALEPTO_LOCUS2271</name>
</gene>
<evidence type="ECO:0000259" key="1">
    <source>
        <dbReference type="PROSITE" id="PS50880"/>
    </source>
</evidence>
<dbReference type="InterPro" id="IPR031309">
    <property type="entry name" value="Ribosomal_uL5_C"/>
</dbReference>
<dbReference type="OrthoDB" id="2423275at2759"/>
<dbReference type="InterPro" id="IPR031310">
    <property type="entry name" value="Ribosomal_uL5_N"/>
</dbReference>
<evidence type="ECO:0000313" key="3">
    <source>
        <dbReference type="Proteomes" id="UP000789508"/>
    </source>
</evidence>
<name>A0A9N8Z4W1_9GLOM</name>
<dbReference type="GO" id="GO:0006269">
    <property type="term" value="P:DNA replication, synthesis of primer"/>
    <property type="evidence" value="ECO:0007669"/>
    <property type="project" value="TreeGrafter"/>
</dbReference>
<evidence type="ECO:0000313" key="2">
    <source>
        <dbReference type="EMBL" id="CAG8476591.1"/>
    </source>
</evidence>
<dbReference type="InterPro" id="IPR006171">
    <property type="entry name" value="TOPRIM_dom"/>
</dbReference>
<dbReference type="CDD" id="cd03364">
    <property type="entry name" value="TOPRIM_DnaG_primases"/>
    <property type="match status" value="1"/>
</dbReference>
<reference evidence="2" key="1">
    <citation type="submission" date="2021-06" db="EMBL/GenBank/DDBJ databases">
        <authorList>
            <person name="Kallberg Y."/>
            <person name="Tangrot J."/>
            <person name="Rosling A."/>
        </authorList>
    </citation>
    <scope>NUCLEOTIDE SEQUENCE</scope>
    <source>
        <strain evidence="2">FL130A</strain>
    </source>
</reference>
<dbReference type="Gene3D" id="3.40.1360.10">
    <property type="match status" value="1"/>
</dbReference>
<dbReference type="SMART" id="SM00493">
    <property type="entry name" value="TOPRIM"/>
    <property type="match status" value="1"/>
</dbReference>
<dbReference type="PROSITE" id="PS50880">
    <property type="entry name" value="TOPRIM"/>
    <property type="match status" value="1"/>
</dbReference>
<dbReference type="InterPro" id="IPR034151">
    <property type="entry name" value="TOPRIM_DnaG_bac"/>
</dbReference>
<keyword evidence="3" id="KW-1185">Reference proteome</keyword>
<dbReference type="SUPFAM" id="SSF56731">
    <property type="entry name" value="DNA primase core"/>
    <property type="match status" value="1"/>
</dbReference>
<dbReference type="Proteomes" id="UP000789508">
    <property type="component" value="Unassembled WGS sequence"/>
</dbReference>
<protein>
    <submittedName>
        <fullName evidence="2">874_t:CDS:1</fullName>
    </submittedName>
</protein>
<organism evidence="2 3">
    <name type="scientific">Ambispora leptoticha</name>
    <dbReference type="NCBI Taxonomy" id="144679"/>
    <lineage>
        <taxon>Eukaryota</taxon>
        <taxon>Fungi</taxon>
        <taxon>Fungi incertae sedis</taxon>
        <taxon>Mucoromycota</taxon>
        <taxon>Glomeromycotina</taxon>
        <taxon>Glomeromycetes</taxon>
        <taxon>Archaeosporales</taxon>
        <taxon>Ambisporaceae</taxon>
        <taxon>Ambispora</taxon>
    </lineage>
</organism>
<dbReference type="SUPFAM" id="SSF55282">
    <property type="entry name" value="RL5-like"/>
    <property type="match status" value="1"/>
</dbReference>
<dbReference type="InterPro" id="IPR022803">
    <property type="entry name" value="Ribosomal_uL5_dom_sf"/>
</dbReference>
<dbReference type="GO" id="GO:0005737">
    <property type="term" value="C:cytoplasm"/>
    <property type="evidence" value="ECO:0007669"/>
    <property type="project" value="TreeGrafter"/>
</dbReference>